<dbReference type="Pfam" id="PF13476">
    <property type="entry name" value="AAA_23"/>
    <property type="match status" value="1"/>
</dbReference>
<dbReference type="KEGG" id="crq:GCK72_026071"/>
<dbReference type="SUPFAM" id="SSF52540">
    <property type="entry name" value="P-loop containing nucleoside triphosphate hydrolases"/>
    <property type="match status" value="1"/>
</dbReference>
<dbReference type="InterPro" id="IPR038729">
    <property type="entry name" value="Rad50/SbcC_AAA"/>
</dbReference>
<name>E3MPB0_CAERE</name>
<evidence type="ECO:0000313" key="3">
    <source>
        <dbReference type="Proteomes" id="UP000008281"/>
    </source>
</evidence>
<dbReference type="HOGENOM" id="CLU_832205_0_0_1"/>
<feature type="domain" description="Rad50/SbcC-type AAA" evidence="1">
    <location>
        <begin position="10"/>
        <end position="188"/>
    </location>
</feature>
<dbReference type="RefSeq" id="XP_003102007.2">
    <property type="nucleotide sequence ID" value="XM_003101959.2"/>
</dbReference>
<gene>
    <name evidence="2" type="ORF">CRE_07628</name>
</gene>
<dbReference type="EMBL" id="DS268462">
    <property type="protein sequence ID" value="EFP06340.1"/>
    <property type="molecule type" value="Genomic_DNA"/>
</dbReference>
<proteinExistence type="predicted"/>
<dbReference type="CTD" id="9813816"/>
<dbReference type="GO" id="GO:0016887">
    <property type="term" value="F:ATP hydrolysis activity"/>
    <property type="evidence" value="ECO:0007669"/>
    <property type="project" value="InterPro"/>
</dbReference>
<sequence>MSVQCIVQVSVLGVRHVLDQTLEFENGLNAIEGYNGSGKTTLLKAIKYCLNYIPDDNLVRRDSSVAVKFRLTNGLYRTYRKSTGDPEDEELKPYSINGNKVSDTEYVVDLNNVGINNHTVHFMIPEFDWKEMARKDNWQLALLIENLSPELEDIKYDLEEVQEKLRRRSGKEKDEEFDRLQRQLEEVKTRRRTTFLESFDALATQVDRYYKMVTGDQNVKAELKIVNPAEPYEEVEFLISSKHGTIDTLALSFGEISFVSTALMFAFQHALQTPFVILDRFDVSFSGTSCIRVSRGLVEIMEATGLQISVICHKDMMGEVVVNVIHLKGKE</sequence>
<dbReference type="Gene3D" id="3.40.50.300">
    <property type="entry name" value="P-loop containing nucleotide triphosphate hydrolases"/>
    <property type="match status" value="1"/>
</dbReference>
<dbReference type="eggNOG" id="KOG0018">
    <property type="taxonomic scope" value="Eukaryota"/>
</dbReference>
<dbReference type="GeneID" id="9813816"/>
<reference evidence="2" key="1">
    <citation type="submission" date="2007-07" db="EMBL/GenBank/DDBJ databases">
        <title>PCAP assembly of the Caenorhabditis remanei genome.</title>
        <authorList>
            <consortium name="The Caenorhabditis remanei Sequencing Consortium"/>
            <person name="Wilson R.K."/>
        </authorList>
    </citation>
    <scope>NUCLEOTIDE SEQUENCE [LARGE SCALE GENOMIC DNA]</scope>
    <source>
        <strain evidence="2">PB4641</strain>
    </source>
</reference>
<evidence type="ECO:0000313" key="2">
    <source>
        <dbReference type="EMBL" id="EFP06340.1"/>
    </source>
</evidence>
<dbReference type="InterPro" id="IPR027417">
    <property type="entry name" value="P-loop_NTPase"/>
</dbReference>
<dbReference type="InParanoid" id="E3MPB0"/>
<dbReference type="STRING" id="31234.E3MPB0"/>
<keyword evidence="3" id="KW-1185">Reference proteome</keyword>
<accession>E3MPB0</accession>
<dbReference type="GO" id="GO:0006302">
    <property type="term" value="P:double-strand break repair"/>
    <property type="evidence" value="ECO:0007669"/>
    <property type="project" value="InterPro"/>
</dbReference>
<dbReference type="AlphaFoldDB" id="E3MPB0"/>
<organism evidence="3">
    <name type="scientific">Caenorhabditis remanei</name>
    <name type="common">Caenorhabditis vulgaris</name>
    <dbReference type="NCBI Taxonomy" id="31234"/>
    <lineage>
        <taxon>Eukaryota</taxon>
        <taxon>Metazoa</taxon>
        <taxon>Ecdysozoa</taxon>
        <taxon>Nematoda</taxon>
        <taxon>Chromadorea</taxon>
        <taxon>Rhabditida</taxon>
        <taxon>Rhabditina</taxon>
        <taxon>Rhabditomorpha</taxon>
        <taxon>Rhabditoidea</taxon>
        <taxon>Rhabditidae</taxon>
        <taxon>Peloderinae</taxon>
        <taxon>Caenorhabditis</taxon>
    </lineage>
</organism>
<dbReference type="Proteomes" id="UP000008281">
    <property type="component" value="Unassembled WGS sequence"/>
</dbReference>
<dbReference type="PANTHER" id="PTHR18937">
    <property type="entry name" value="STRUCTURAL MAINTENANCE OF CHROMOSOMES SMC FAMILY MEMBER"/>
    <property type="match status" value="1"/>
</dbReference>
<evidence type="ECO:0000259" key="1">
    <source>
        <dbReference type="Pfam" id="PF13476"/>
    </source>
</evidence>
<protein>
    <recommendedName>
        <fullName evidence="1">Rad50/SbcC-type AAA domain-containing protein</fullName>
    </recommendedName>
</protein>